<proteinExistence type="predicted"/>
<evidence type="ECO:0000313" key="3">
    <source>
        <dbReference type="Proteomes" id="UP000001640"/>
    </source>
</evidence>
<sequence>MKFLNAHCLTNSLSSRLVSTIVKRTLELALHYNLKKTYNITMASVSPKSLNTPISAHLTIHYKPIPNTTTNFDPNDKITSQPMNKSQIRVVRTILNINSNKNNLSDNSSHSNHNLAHPHTCPLLDQGNKIDVHDLLQCVHEHSILRRASESHIPNFNHTPKILQQQPSPVGAATHPLQRTVSYASDSDNRVAYLPTIPSRGSFTNSYRNDKKLLPLEEMDDDDSLNEAALNCKTSPPINESSSEESSSSRLSSNKSSRESLDEEQEQEQEHDHKLNVSCLCNKHHHRRNSVAVRFNKAIYKEF</sequence>
<name>G0V6C7_NAUCA</name>
<keyword evidence="3" id="KW-1185">Reference proteome</keyword>
<dbReference type="OMA" id="CHINHST"/>
<protein>
    <submittedName>
        <fullName evidence="2">Uncharacterized protein</fullName>
    </submittedName>
</protein>
<organism evidence="2 3">
    <name type="scientific">Naumovozyma castellii</name>
    <name type="common">Yeast</name>
    <name type="synonym">Saccharomyces castellii</name>
    <dbReference type="NCBI Taxonomy" id="27288"/>
    <lineage>
        <taxon>Eukaryota</taxon>
        <taxon>Fungi</taxon>
        <taxon>Dikarya</taxon>
        <taxon>Ascomycota</taxon>
        <taxon>Saccharomycotina</taxon>
        <taxon>Saccharomycetes</taxon>
        <taxon>Saccharomycetales</taxon>
        <taxon>Saccharomycetaceae</taxon>
        <taxon>Naumovozyma</taxon>
    </lineage>
</organism>
<dbReference type="FunCoup" id="G0V6C7">
    <property type="interactions" value="38"/>
</dbReference>
<dbReference type="InParanoid" id="G0V6C7"/>
<dbReference type="Proteomes" id="UP000001640">
    <property type="component" value="Chromosome 1"/>
</dbReference>
<dbReference type="AlphaFoldDB" id="G0V6C7"/>
<reference key="2">
    <citation type="submission" date="2011-08" db="EMBL/GenBank/DDBJ databases">
        <title>Genome sequence of Naumovozyma castellii.</title>
        <authorList>
            <person name="Gordon J.L."/>
            <person name="Armisen D."/>
            <person name="Proux-Wera E."/>
            <person name="OhEigeartaigh S.S."/>
            <person name="Byrne K.P."/>
            <person name="Wolfe K.H."/>
        </authorList>
    </citation>
    <scope>NUCLEOTIDE SEQUENCE</scope>
    <source>
        <strain>Type strain:CBS 4309</strain>
    </source>
</reference>
<dbReference type="Pfam" id="PF15700">
    <property type="entry name" value="DUF4667"/>
    <property type="match status" value="1"/>
</dbReference>
<dbReference type="OrthoDB" id="4070131at2759"/>
<dbReference type="HOGENOM" id="CLU_077200_0_0_1"/>
<dbReference type="EMBL" id="HE576752">
    <property type="protein sequence ID" value="CCC67019.1"/>
    <property type="molecule type" value="Genomic_DNA"/>
</dbReference>
<dbReference type="RefSeq" id="XP_003673406.1">
    <property type="nucleotide sequence ID" value="XM_003673358.1"/>
</dbReference>
<dbReference type="GeneID" id="96900504"/>
<reference evidence="2 3" key="1">
    <citation type="journal article" date="2011" name="Proc. Natl. Acad. Sci. U.S.A.">
        <title>Evolutionary erosion of yeast sex chromosomes by mating-type switching accidents.</title>
        <authorList>
            <person name="Gordon J.L."/>
            <person name="Armisen D."/>
            <person name="Proux-Wera E."/>
            <person name="Oheigeartaigh S.S."/>
            <person name="Byrne K.P."/>
            <person name="Wolfe K.H."/>
        </authorList>
    </citation>
    <scope>NUCLEOTIDE SEQUENCE [LARGE SCALE GENOMIC DNA]</scope>
    <source>
        <strain evidence="3">ATCC 76901 / BCRC 22586 / CBS 4309 / NBRC 1992 / NRRL Y-12630</strain>
    </source>
</reference>
<accession>G0V6C7</accession>
<evidence type="ECO:0000313" key="2">
    <source>
        <dbReference type="EMBL" id="CCC67019.1"/>
    </source>
</evidence>
<dbReference type="KEGG" id="ncs:NCAS_0A04610"/>
<gene>
    <name evidence="2" type="primary">NCAS0A04610</name>
    <name evidence="2" type="ordered locus">NCAS_0A04610</name>
</gene>
<feature type="compositionally biased region" description="Low complexity" evidence="1">
    <location>
        <begin position="239"/>
        <end position="255"/>
    </location>
</feature>
<feature type="region of interest" description="Disordered" evidence="1">
    <location>
        <begin position="228"/>
        <end position="272"/>
    </location>
</feature>
<dbReference type="eggNOG" id="ENOG502S7HD">
    <property type="taxonomic scope" value="Eukaryota"/>
</dbReference>
<dbReference type="InterPro" id="IPR031426">
    <property type="entry name" value="DUF4667"/>
</dbReference>
<evidence type="ECO:0000256" key="1">
    <source>
        <dbReference type="SAM" id="MobiDB-lite"/>
    </source>
</evidence>